<dbReference type="SMART" id="SM00471">
    <property type="entry name" value="HDc"/>
    <property type="match status" value="1"/>
</dbReference>
<dbReference type="GO" id="GO:0008832">
    <property type="term" value="F:dGTPase activity"/>
    <property type="evidence" value="ECO:0007669"/>
    <property type="project" value="TreeGrafter"/>
</dbReference>
<dbReference type="PANTHER" id="PTHR11373">
    <property type="entry name" value="DEOXYNUCLEOSIDE TRIPHOSPHATE TRIPHOSPHOHYDROLASE"/>
    <property type="match status" value="1"/>
</dbReference>
<feature type="domain" description="HD" evidence="2">
    <location>
        <begin position="120"/>
        <end position="222"/>
    </location>
</feature>
<dbReference type="Gene3D" id="1.10.3210.10">
    <property type="entry name" value="Hypothetical protein af1432"/>
    <property type="match status" value="1"/>
</dbReference>
<comment type="caution">
    <text evidence="3">The sequence shown here is derived from an EMBL/GenBank/DDBJ whole genome shotgun (WGS) entry which is preliminary data.</text>
</comment>
<dbReference type="EMBL" id="MHIE01000014">
    <property type="protein sequence ID" value="OGY45693.1"/>
    <property type="molecule type" value="Genomic_DNA"/>
</dbReference>
<dbReference type="STRING" id="1797535.A2744_02470"/>
<dbReference type="AlphaFoldDB" id="A0A1G1Y013"/>
<dbReference type="Proteomes" id="UP000178240">
    <property type="component" value="Unassembled WGS sequence"/>
</dbReference>
<dbReference type="InterPro" id="IPR006674">
    <property type="entry name" value="HD_domain"/>
</dbReference>
<dbReference type="CDD" id="cd00077">
    <property type="entry name" value="HDc"/>
    <property type="match status" value="1"/>
</dbReference>
<reference evidence="3 4" key="1">
    <citation type="journal article" date="2016" name="Nat. Commun.">
        <title>Thousands of microbial genomes shed light on interconnected biogeochemical processes in an aquifer system.</title>
        <authorList>
            <person name="Anantharaman K."/>
            <person name="Brown C.T."/>
            <person name="Hug L.A."/>
            <person name="Sharon I."/>
            <person name="Castelle C.J."/>
            <person name="Probst A.J."/>
            <person name="Thomas B.C."/>
            <person name="Singh A."/>
            <person name="Wilkins M.J."/>
            <person name="Karaoz U."/>
            <person name="Brodie E.L."/>
            <person name="Williams K.H."/>
            <person name="Hubbard S.S."/>
            <person name="Banfield J.F."/>
        </authorList>
    </citation>
    <scope>NUCLEOTIDE SEQUENCE [LARGE SCALE GENOMIC DNA]</scope>
</reference>
<gene>
    <name evidence="3" type="ORF">A2744_02470</name>
</gene>
<evidence type="ECO:0000259" key="2">
    <source>
        <dbReference type="PROSITE" id="PS51831"/>
    </source>
</evidence>
<dbReference type="InterPro" id="IPR003607">
    <property type="entry name" value="HD/PDEase_dom"/>
</dbReference>
<evidence type="ECO:0000256" key="1">
    <source>
        <dbReference type="SAM" id="MobiDB-lite"/>
    </source>
</evidence>
<name>A0A1G1Y013_9BACT</name>
<feature type="compositionally biased region" description="Basic and acidic residues" evidence="1">
    <location>
        <begin position="40"/>
        <end position="54"/>
    </location>
</feature>
<accession>A0A1G1Y013</accession>
<dbReference type="PROSITE" id="PS51831">
    <property type="entry name" value="HD"/>
    <property type="match status" value="1"/>
</dbReference>
<dbReference type="InterPro" id="IPR050135">
    <property type="entry name" value="dGTPase-like"/>
</dbReference>
<proteinExistence type="predicted"/>
<dbReference type="SUPFAM" id="SSF109604">
    <property type="entry name" value="HD-domain/PDEase-like"/>
    <property type="match status" value="1"/>
</dbReference>
<organism evidence="3 4">
    <name type="scientific">Candidatus Buchananbacteria bacterium RIFCSPHIGHO2_01_FULL_44_11</name>
    <dbReference type="NCBI Taxonomy" id="1797535"/>
    <lineage>
        <taxon>Bacteria</taxon>
        <taxon>Candidatus Buchananiibacteriota</taxon>
    </lineage>
</organism>
<protein>
    <recommendedName>
        <fullName evidence="2">HD domain-containing protein</fullName>
    </recommendedName>
</protein>
<sequence length="399" mass="46485">MKPLIIAIPPNTPSHQDGRMRRIKNKSVSFPFVERKRNKREANTTRKRILKEDTPLVGGRESKTPPAETLFINDRIYGRTKITEPVLIELINSKPMGRLKRIDQHGAQSIARPEIPLITRFDHSVGVMILLKKFKASLEAQIAGLLHDISHSAFSHVIDYAIGDSRTGDWHEKFVKKVLNQSAIPKILKKYHLDLERVAEAKNYKLLELPEPNLCADRIDYFFRDSYVCYNFLTKRQIRIILNNLKVINGEWSFTKKAAAKLMAKTFIKTAKHGWYHPKNSMGFLILGQAIKIALAKKLIKEKDLFSDDKTLFRKLSTLKQLDVQKELRLLRSFKVRINYQEYDRRSRPKSRAVDPYISSRNRLIRLSAMDYEFKKDLNRFKKYIQAGIPMQITNHFDI</sequence>
<feature type="region of interest" description="Disordered" evidence="1">
    <location>
        <begin position="37"/>
        <end position="65"/>
    </location>
</feature>
<dbReference type="PANTHER" id="PTHR11373:SF4">
    <property type="entry name" value="DEOXYNUCLEOSIDE TRIPHOSPHATE TRIPHOSPHOHYDROLASE SAMHD1"/>
    <property type="match status" value="1"/>
</dbReference>
<evidence type="ECO:0000313" key="4">
    <source>
        <dbReference type="Proteomes" id="UP000178240"/>
    </source>
</evidence>
<dbReference type="GO" id="GO:0006203">
    <property type="term" value="P:dGTP catabolic process"/>
    <property type="evidence" value="ECO:0007669"/>
    <property type="project" value="TreeGrafter"/>
</dbReference>
<dbReference type="Pfam" id="PF01966">
    <property type="entry name" value="HD"/>
    <property type="match status" value="1"/>
</dbReference>
<evidence type="ECO:0000313" key="3">
    <source>
        <dbReference type="EMBL" id="OGY45693.1"/>
    </source>
</evidence>